<dbReference type="EMBL" id="JAVYJV010000003">
    <property type="protein sequence ID" value="KAK4375229.1"/>
    <property type="molecule type" value="Genomic_DNA"/>
</dbReference>
<evidence type="ECO:0000259" key="1">
    <source>
        <dbReference type="Pfam" id="PF25372"/>
    </source>
</evidence>
<dbReference type="InterPro" id="IPR032675">
    <property type="entry name" value="LRR_dom_sf"/>
</dbReference>
<proteinExistence type="predicted"/>
<dbReference type="Pfam" id="PF13516">
    <property type="entry name" value="LRR_6"/>
    <property type="match status" value="1"/>
</dbReference>
<reference evidence="2" key="1">
    <citation type="submission" date="2023-12" db="EMBL/GenBank/DDBJ databases">
        <title>Genome assembly of Anisodus tanguticus.</title>
        <authorList>
            <person name="Wang Y.-J."/>
        </authorList>
    </citation>
    <scope>NUCLEOTIDE SEQUENCE</scope>
    <source>
        <strain evidence="2">KB-2021</strain>
        <tissue evidence="2">Leaf</tissue>
    </source>
</reference>
<sequence length="441" mass="46568">MWMLRSKLQLYTESNGVEGEAEARDIEEEGYLTRSLDGKKATDARLAVIAVGTASHGGLGKLSIRGNNPCRGCPSLRDLSLWNVSSVGDEGLSEIAHGCHLLEKLDLCQCPAVTDKSLLDIAKNCPNLTFLTIDSCSNIGNESLQAVGRYCPNLKVIAVNNCPLIGDQGISGLFSSAGHVLIRVKLQALNISDVSLAVIGHYGIAVTDLALGGLRSVKERGFWVMGNGQGLQKLKSLTISACNGVSDLGLQAICKGCPNLKLFCLQKCDDLSDNGLVAFVKASVLLENLQLEECHGITQTGFFGVLFNCGNATIAVLGRLCPELTHLELSGLLGITDEGLFPLVQSCEASLVEVNLSGCVNVADKSVSAIAKLHGGTLESLIIDGCRHVTDETLVEISNSCWLLDELDVSKCGITDSGIANLASAVQLTLQILSLSGCPMV</sequence>
<organism evidence="2 3">
    <name type="scientific">Anisodus tanguticus</name>
    <dbReference type="NCBI Taxonomy" id="243964"/>
    <lineage>
        <taxon>Eukaryota</taxon>
        <taxon>Viridiplantae</taxon>
        <taxon>Streptophyta</taxon>
        <taxon>Embryophyta</taxon>
        <taxon>Tracheophyta</taxon>
        <taxon>Spermatophyta</taxon>
        <taxon>Magnoliopsida</taxon>
        <taxon>eudicotyledons</taxon>
        <taxon>Gunneridae</taxon>
        <taxon>Pentapetalae</taxon>
        <taxon>asterids</taxon>
        <taxon>lamiids</taxon>
        <taxon>Solanales</taxon>
        <taxon>Solanaceae</taxon>
        <taxon>Solanoideae</taxon>
        <taxon>Hyoscyameae</taxon>
        <taxon>Anisodus</taxon>
    </lineage>
</organism>
<dbReference type="FunFam" id="3.80.10.10:FF:001014">
    <property type="entry name" value="EIN3-binding F-box protein 1"/>
    <property type="match status" value="1"/>
</dbReference>
<dbReference type="Proteomes" id="UP001291623">
    <property type="component" value="Unassembled WGS sequence"/>
</dbReference>
<dbReference type="InterPro" id="IPR001611">
    <property type="entry name" value="Leu-rich_rpt"/>
</dbReference>
<dbReference type="Gene3D" id="3.80.10.10">
    <property type="entry name" value="Ribonuclease Inhibitor"/>
    <property type="match status" value="3"/>
</dbReference>
<gene>
    <name evidence="2" type="ORF">RND71_005906</name>
</gene>
<accession>A0AAE1SSS9</accession>
<dbReference type="InterPro" id="IPR057207">
    <property type="entry name" value="FBXL15_LRR"/>
</dbReference>
<dbReference type="GO" id="GO:0031146">
    <property type="term" value="P:SCF-dependent proteasomal ubiquitin-dependent protein catabolic process"/>
    <property type="evidence" value="ECO:0007669"/>
    <property type="project" value="TreeGrafter"/>
</dbReference>
<keyword evidence="3" id="KW-1185">Reference proteome</keyword>
<feature type="domain" description="F-box/LRR-repeat protein 15-like leucin rich repeat" evidence="1">
    <location>
        <begin position="72"/>
        <end position="268"/>
    </location>
</feature>
<protein>
    <recommendedName>
        <fullName evidence="1">F-box/LRR-repeat protein 15-like leucin rich repeat domain-containing protein</fullName>
    </recommendedName>
</protein>
<dbReference type="AlphaFoldDB" id="A0AAE1SSS9"/>
<dbReference type="GO" id="GO:0019005">
    <property type="term" value="C:SCF ubiquitin ligase complex"/>
    <property type="evidence" value="ECO:0007669"/>
    <property type="project" value="TreeGrafter"/>
</dbReference>
<dbReference type="Pfam" id="PF25372">
    <property type="entry name" value="DUF7885"/>
    <property type="match status" value="1"/>
</dbReference>
<dbReference type="InterPro" id="IPR006553">
    <property type="entry name" value="Leu-rich_rpt_Cys-con_subtyp"/>
</dbReference>
<comment type="caution">
    <text evidence="2">The sequence shown here is derived from an EMBL/GenBank/DDBJ whole genome shotgun (WGS) entry which is preliminary data.</text>
</comment>
<evidence type="ECO:0000313" key="2">
    <source>
        <dbReference type="EMBL" id="KAK4375229.1"/>
    </source>
</evidence>
<name>A0AAE1SSS9_9SOLA</name>
<evidence type="ECO:0000313" key="3">
    <source>
        <dbReference type="Proteomes" id="UP001291623"/>
    </source>
</evidence>
<dbReference type="PANTHER" id="PTHR13318">
    <property type="entry name" value="PARTNER OF PAIRED, ISOFORM B-RELATED"/>
    <property type="match status" value="1"/>
</dbReference>
<dbReference type="SMART" id="SM00367">
    <property type="entry name" value="LRR_CC"/>
    <property type="match status" value="11"/>
</dbReference>
<dbReference type="SUPFAM" id="SSF52047">
    <property type="entry name" value="RNI-like"/>
    <property type="match status" value="2"/>
</dbReference>